<evidence type="ECO:0000313" key="1">
    <source>
        <dbReference type="EMBL" id="SJL04649.1"/>
    </source>
</evidence>
<sequence length="109" mass="12480">MIAVRLLALPSHIKVHPSRVEQSARGASYLEGELCKIMNNMQRRKHVFKHSSPLTLPLSTGFDTRTGERMHDLHEASLRFWIWDTKTLPPDPPFSKDVDTDLATVDFKL</sequence>
<dbReference type="EMBL" id="FUEG01000005">
    <property type="protein sequence ID" value="SJL04649.1"/>
    <property type="molecule type" value="Genomic_DNA"/>
</dbReference>
<keyword evidence="2" id="KW-1185">Reference proteome</keyword>
<accession>A0A284R7J6</accession>
<organism evidence="1 2">
    <name type="scientific">Armillaria ostoyae</name>
    <name type="common">Armillaria root rot fungus</name>
    <dbReference type="NCBI Taxonomy" id="47428"/>
    <lineage>
        <taxon>Eukaryota</taxon>
        <taxon>Fungi</taxon>
        <taxon>Dikarya</taxon>
        <taxon>Basidiomycota</taxon>
        <taxon>Agaricomycotina</taxon>
        <taxon>Agaricomycetes</taxon>
        <taxon>Agaricomycetidae</taxon>
        <taxon>Agaricales</taxon>
        <taxon>Marasmiineae</taxon>
        <taxon>Physalacriaceae</taxon>
        <taxon>Armillaria</taxon>
    </lineage>
</organism>
<dbReference type="Proteomes" id="UP000219338">
    <property type="component" value="Unassembled WGS sequence"/>
</dbReference>
<name>A0A284R7J6_ARMOS</name>
<proteinExistence type="predicted"/>
<gene>
    <name evidence="1" type="ORF">ARMOST_08017</name>
</gene>
<dbReference type="AlphaFoldDB" id="A0A284R7J6"/>
<protein>
    <submittedName>
        <fullName evidence="1">Uncharacterized protein</fullName>
    </submittedName>
</protein>
<evidence type="ECO:0000313" key="2">
    <source>
        <dbReference type="Proteomes" id="UP000219338"/>
    </source>
</evidence>
<reference evidence="2" key="1">
    <citation type="journal article" date="2017" name="Nat. Ecol. Evol.">
        <title>Genome expansion and lineage-specific genetic innovations in the forest pathogenic fungi Armillaria.</title>
        <authorList>
            <person name="Sipos G."/>
            <person name="Prasanna A.N."/>
            <person name="Walter M.C."/>
            <person name="O'Connor E."/>
            <person name="Balint B."/>
            <person name="Krizsan K."/>
            <person name="Kiss B."/>
            <person name="Hess J."/>
            <person name="Varga T."/>
            <person name="Slot J."/>
            <person name="Riley R."/>
            <person name="Boka B."/>
            <person name="Rigling D."/>
            <person name="Barry K."/>
            <person name="Lee J."/>
            <person name="Mihaltcheva S."/>
            <person name="LaButti K."/>
            <person name="Lipzen A."/>
            <person name="Waldron R."/>
            <person name="Moloney N.M."/>
            <person name="Sperisen C."/>
            <person name="Kredics L."/>
            <person name="Vagvoelgyi C."/>
            <person name="Patrignani A."/>
            <person name="Fitzpatrick D."/>
            <person name="Nagy I."/>
            <person name="Doyle S."/>
            <person name="Anderson J.B."/>
            <person name="Grigoriev I.V."/>
            <person name="Gueldener U."/>
            <person name="Muensterkoetter M."/>
            <person name="Nagy L.G."/>
        </authorList>
    </citation>
    <scope>NUCLEOTIDE SEQUENCE [LARGE SCALE GENOMIC DNA]</scope>
    <source>
        <strain evidence="2">C18/9</strain>
    </source>
</reference>